<evidence type="ECO:0000313" key="2">
    <source>
        <dbReference type="EMBL" id="OJD59840.1"/>
    </source>
</evidence>
<dbReference type="RefSeq" id="WP_071758814.1">
    <property type="nucleotide sequence ID" value="NZ_CBCSIO010000006.1"/>
</dbReference>
<comment type="caution">
    <text evidence="2">The sequence shown here is derived from an EMBL/GenBank/DDBJ whole genome shotgun (WGS) entry which is preliminary data.</text>
</comment>
<dbReference type="Pfam" id="PF15612">
    <property type="entry name" value="WHIM1"/>
    <property type="match status" value="1"/>
</dbReference>
<proteinExistence type="predicted"/>
<dbReference type="AlphaFoldDB" id="A0A1J9T1Q5"/>
<accession>A0A1J9T1Q5</accession>
<gene>
    <name evidence="2" type="ORF">BAU25_17675</name>
</gene>
<reference evidence="2 3" key="1">
    <citation type="submission" date="2016-06" db="EMBL/GenBank/DDBJ databases">
        <title>First insights into the genetic diversity and population structure of in the Bacillus cereus group bacteria from diverse marine environments.</title>
        <authorList>
            <person name="Liu Y."/>
            <person name="Lai Q."/>
            <person name="Shao Z."/>
        </authorList>
    </citation>
    <scope>NUCLEOTIDE SEQUENCE [LARGE SCALE GENOMIC DNA]</scope>
    <source>
        <strain evidence="2 3">N35-10-2</strain>
    </source>
</reference>
<protein>
    <recommendedName>
        <fullName evidence="1">WHIM1 domain-containing protein</fullName>
    </recommendedName>
</protein>
<dbReference type="InterPro" id="IPR028942">
    <property type="entry name" value="WHIM1_dom"/>
</dbReference>
<feature type="domain" description="WHIM1" evidence="1">
    <location>
        <begin position="8"/>
        <end position="30"/>
    </location>
</feature>
<evidence type="ECO:0000259" key="1">
    <source>
        <dbReference type="Pfam" id="PF15612"/>
    </source>
</evidence>
<organism evidence="2 3">
    <name type="scientific">Bacillus albus</name>
    <dbReference type="NCBI Taxonomy" id="2026189"/>
    <lineage>
        <taxon>Bacteria</taxon>
        <taxon>Bacillati</taxon>
        <taxon>Bacillota</taxon>
        <taxon>Bacilli</taxon>
        <taxon>Bacillales</taxon>
        <taxon>Bacillaceae</taxon>
        <taxon>Bacillus</taxon>
        <taxon>Bacillus cereus group</taxon>
    </lineage>
</organism>
<dbReference type="Proteomes" id="UP000181873">
    <property type="component" value="Unassembled WGS sequence"/>
</dbReference>
<name>A0A1J9T1Q5_9BACI</name>
<dbReference type="EMBL" id="MAOE01000111">
    <property type="protein sequence ID" value="OJD59840.1"/>
    <property type="molecule type" value="Genomic_DNA"/>
</dbReference>
<sequence length="61" mass="7094">MENNKKCFPAHISKLLEKKGYYNLSTEERVSKHKDTLEKLKGVAHFDYDAGREALKELRGQ</sequence>
<evidence type="ECO:0000313" key="3">
    <source>
        <dbReference type="Proteomes" id="UP000181873"/>
    </source>
</evidence>